<dbReference type="EC" id="2.7.11.1" evidence="1"/>
<keyword evidence="3" id="KW-0808">Transferase</keyword>
<dbReference type="Gene3D" id="3.30.200.20">
    <property type="entry name" value="Phosphorylase Kinase, domain 1"/>
    <property type="match status" value="1"/>
</dbReference>
<feature type="domain" description="Protein kinase" evidence="9">
    <location>
        <begin position="20"/>
        <end position="264"/>
    </location>
</feature>
<dbReference type="PANTHER" id="PTHR24356:SF1">
    <property type="entry name" value="SERINE_THREONINE-PROTEIN KINASE GREATWALL"/>
    <property type="match status" value="1"/>
</dbReference>
<keyword evidence="11" id="KW-1185">Reference proteome</keyword>
<dbReference type="PANTHER" id="PTHR24356">
    <property type="entry name" value="SERINE/THREONINE-PROTEIN KINASE"/>
    <property type="match status" value="1"/>
</dbReference>
<organism evidence="10 11">
    <name type="scientific">Operophtera brumata nucleopolyhedrovirus</name>
    <dbReference type="NCBI Taxonomy" id="1046267"/>
    <lineage>
        <taxon>Viruses</taxon>
        <taxon>Viruses incertae sedis</taxon>
        <taxon>Naldaviricetes</taxon>
        <taxon>Lefavirales</taxon>
        <taxon>Baculoviridae</taxon>
        <taxon>Alphabaculovirus</taxon>
        <taxon>Alphabaculovirus opbrumatae</taxon>
    </lineage>
</organism>
<evidence type="ECO:0000256" key="5">
    <source>
        <dbReference type="ARBA" id="ARBA00022777"/>
    </source>
</evidence>
<dbReference type="InterPro" id="IPR050236">
    <property type="entry name" value="Ser_Thr_kinase_AGC"/>
</dbReference>
<evidence type="ECO:0000256" key="3">
    <source>
        <dbReference type="ARBA" id="ARBA00022679"/>
    </source>
</evidence>
<keyword evidence="6" id="KW-0067">ATP-binding</keyword>
<dbReference type="EMBL" id="MF614691">
    <property type="protein sequence ID" value="AUA60234.1"/>
    <property type="molecule type" value="Genomic_DNA"/>
</dbReference>
<proteinExistence type="predicted"/>
<dbReference type="InterPro" id="IPR011009">
    <property type="entry name" value="Kinase-like_dom_sf"/>
</dbReference>
<sequence length="265" mass="31502">MSLGADVSQEVAIFFNNLQPVRDRVIEDGKFGNVAVVQHKTTKKRYFIKKIRFDKYDPVEPYVHDLMRDHKNFINKRYLTCTDKYHVIVQDYFDHKDLWEMRHTIKDVYVVKSIIIQLINGLNALHQHCIIHNDIKLENLLYSPDTNTLKIVDYGMCRNIGRKTFQDGTIHYFSPEKLSNRNYQHSDDWWAVGVVTYELLSGKHPFCDDDYVSNKDMYSLLMNTRIENIPRVSKLANKFVSAMLLFSYPNRLKEYREIIRHDFLK</sequence>
<comment type="catalytic activity">
    <reaction evidence="8">
        <text>L-seryl-[protein] + ATP = O-phospho-L-seryl-[protein] + ADP + H(+)</text>
        <dbReference type="Rhea" id="RHEA:17989"/>
        <dbReference type="Rhea" id="RHEA-COMP:9863"/>
        <dbReference type="Rhea" id="RHEA-COMP:11604"/>
        <dbReference type="ChEBI" id="CHEBI:15378"/>
        <dbReference type="ChEBI" id="CHEBI:29999"/>
        <dbReference type="ChEBI" id="CHEBI:30616"/>
        <dbReference type="ChEBI" id="CHEBI:83421"/>
        <dbReference type="ChEBI" id="CHEBI:456216"/>
        <dbReference type="EC" id="2.7.11.1"/>
    </reaction>
</comment>
<evidence type="ECO:0000256" key="7">
    <source>
        <dbReference type="ARBA" id="ARBA00047899"/>
    </source>
</evidence>
<dbReference type="OrthoDB" id="8955at10239"/>
<dbReference type="KEGG" id="vg:41700007"/>
<dbReference type="PROSITE" id="PS00108">
    <property type="entry name" value="PROTEIN_KINASE_ST"/>
    <property type="match status" value="1"/>
</dbReference>
<comment type="catalytic activity">
    <reaction evidence="7">
        <text>L-threonyl-[protein] + ATP = O-phospho-L-threonyl-[protein] + ADP + H(+)</text>
        <dbReference type="Rhea" id="RHEA:46608"/>
        <dbReference type="Rhea" id="RHEA-COMP:11060"/>
        <dbReference type="Rhea" id="RHEA-COMP:11605"/>
        <dbReference type="ChEBI" id="CHEBI:15378"/>
        <dbReference type="ChEBI" id="CHEBI:30013"/>
        <dbReference type="ChEBI" id="CHEBI:30616"/>
        <dbReference type="ChEBI" id="CHEBI:61977"/>
        <dbReference type="ChEBI" id="CHEBI:456216"/>
        <dbReference type="EC" id="2.7.11.1"/>
    </reaction>
</comment>
<evidence type="ECO:0000256" key="1">
    <source>
        <dbReference type="ARBA" id="ARBA00012513"/>
    </source>
</evidence>
<dbReference type="GeneID" id="41700007"/>
<keyword evidence="4" id="KW-0547">Nucleotide-binding</keyword>
<dbReference type="Gene3D" id="1.10.510.10">
    <property type="entry name" value="Transferase(Phosphotransferase) domain 1"/>
    <property type="match status" value="1"/>
</dbReference>
<evidence type="ECO:0000256" key="2">
    <source>
        <dbReference type="ARBA" id="ARBA00022527"/>
    </source>
</evidence>
<evidence type="ECO:0000256" key="6">
    <source>
        <dbReference type="ARBA" id="ARBA00022840"/>
    </source>
</evidence>
<dbReference type="InterPro" id="IPR000719">
    <property type="entry name" value="Prot_kinase_dom"/>
</dbReference>
<dbReference type="SUPFAM" id="SSF56112">
    <property type="entry name" value="Protein kinase-like (PK-like)"/>
    <property type="match status" value="1"/>
</dbReference>
<keyword evidence="2" id="KW-0723">Serine/threonine-protein kinase</keyword>
<dbReference type="GO" id="GO:0005524">
    <property type="term" value="F:ATP binding"/>
    <property type="evidence" value="ECO:0007669"/>
    <property type="project" value="UniProtKB-KW"/>
</dbReference>
<accession>A0A2H4UZL5</accession>
<dbReference type="PROSITE" id="PS50011">
    <property type="entry name" value="PROTEIN_KINASE_DOM"/>
    <property type="match status" value="1"/>
</dbReference>
<name>A0A2H4UZL5_9ABAC</name>
<dbReference type="Pfam" id="PF00069">
    <property type="entry name" value="Pkinase"/>
    <property type="match status" value="1"/>
</dbReference>
<reference evidence="10 11" key="1">
    <citation type="journal article" date="2017" name="Viruses">
        <title>The Operophtera brumata Nucleopolyhedrovirus (OpbuNPV) Represents an Early, Divergent Lineage within Genus Alphabaculovirus.</title>
        <authorList>
            <person name="Harrison R.L."/>
            <person name="Rowley D.L."/>
            <person name="Mowery J.D."/>
            <person name="Bauchan G.R."/>
            <person name="Burand J.P."/>
        </authorList>
    </citation>
    <scope>NUCLEOTIDE SEQUENCE [LARGE SCALE GENOMIC DNA]</scope>
    <source>
        <strain evidence="10">OpbuNPV-MA</strain>
    </source>
</reference>
<keyword evidence="5 10" id="KW-0418">Kinase</keyword>
<dbReference type="SMART" id="SM00220">
    <property type="entry name" value="S_TKc"/>
    <property type="match status" value="1"/>
</dbReference>
<evidence type="ECO:0000256" key="8">
    <source>
        <dbReference type="ARBA" id="ARBA00048679"/>
    </source>
</evidence>
<dbReference type="InterPro" id="IPR008271">
    <property type="entry name" value="Ser/Thr_kinase_AS"/>
</dbReference>
<dbReference type="GO" id="GO:0004674">
    <property type="term" value="F:protein serine/threonine kinase activity"/>
    <property type="evidence" value="ECO:0007669"/>
    <property type="project" value="UniProtKB-KW"/>
</dbReference>
<evidence type="ECO:0000256" key="4">
    <source>
        <dbReference type="ARBA" id="ARBA00022741"/>
    </source>
</evidence>
<evidence type="ECO:0000313" key="10">
    <source>
        <dbReference type="EMBL" id="AUA60234.1"/>
    </source>
</evidence>
<evidence type="ECO:0000259" key="9">
    <source>
        <dbReference type="PROSITE" id="PS50011"/>
    </source>
</evidence>
<protein>
    <recommendedName>
        <fullName evidence="1">non-specific serine/threonine protein kinase</fullName>
        <ecNumber evidence="1">2.7.11.1</ecNumber>
    </recommendedName>
</protein>
<evidence type="ECO:0000313" key="11">
    <source>
        <dbReference type="Proteomes" id="UP000290445"/>
    </source>
</evidence>
<dbReference type="RefSeq" id="YP_009552563.1">
    <property type="nucleotide sequence ID" value="NC_040621.1"/>
</dbReference>
<dbReference type="Proteomes" id="UP000290445">
    <property type="component" value="Segment"/>
</dbReference>